<evidence type="ECO:0000313" key="2">
    <source>
        <dbReference type="EMBL" id="JAH04649.1"/>
    </source>
</evidence>
<evidence type="ECO:0000256" key="1">
    <source>
        <dbReference type="SAM" id="Phobius"/>
    </source>
</evidence>
<organism evidence="2">
    <name type="scientific">Anguilla anguilla</name>
    <name type="common">European freshwater eel</name>
    <name type="synonym">Muraena anguilla</name>
    <dbReference type="NCBI Taxonomy" id="7936"/>
    <lineage>
        <taxon>Eukaryota</taxon>
        <taxon>Metazoa</taxon>
        <taxon>Chordata</taxon>
        <taxon>Craniata</taxon>
        <taxon>Vertebrata</taxon>
        <taxon>Euteleostomi</taxon>
        <taxon>Actinopterygii</taxon>
        <taxon>Neopterygii</taxon>
        <taxon>Teleostei</taxon>
        <taxon>Anguilliformes</taxon>
        <taxon>Anguillidae</taxon>
        <taxon>Anguilla</taxon>
    </lineage>
</organism>
<protein>
    <submittedName>
        <fullName evidence="2">Uncharacterized protein</fullName>
    </submittedName>
</protein>
<dbReference type="AlphaFoldDB" id="A0A0E9PJE5"/>
<proteinExistence type="predicted"/>
<dbReference type="EMBL" id="GBXM01103928">
    <property type="protein sequence ID" value="JAH04649.1"/>
    <property type="molecule type" value="Transcribed_RNA"/>
</dbReference>
<name>A0A0E9PJE5_ANGAN</name>
<reference evidence="2" key="2">
    <citation type="journal article" date="2015" name="Fish Shellfish Immunol.">
        <title>Early steps in the European eel (Anguilla anguilla)-Vibrio vulnificus interaction in the gills: Role of the RtxA13 toxin.</title>
        <authorList>
            <person name="Callol A."/>
            <person name="Pajuelo D."/>
            <person name="Ebbesson L."/>
            <person name="Teles M."/>
            <person name="MacKenzie S."/>
            <person name="Amaro C."/>
        </authorList>
    </citation>
    <scope>NUCLEOTIDE SEQUENCE</scope>
</reference>
<reference evidence="2" key="1">
    <citation type="submission" date="2014-11" db="EMBL/GenBank/DDBJ databases">
        <authorList>
            <person name="Amaro Gonzalez C."/>
        </authorList>
    </citation>
    <scope>NUCLEOTIDE SEQUENCE</scope>
</reference>
<feature type="transmembrane region" description="Helical" evidence="1">
    <location>
        <begin position="6"/>
        <end position="24"/>
    </location>
</feature>
<sequence>MMPDYYYYFVFYLLFSAFIQFCMLPRHLHRRDINLNKELVK</sequence>
<keyword evidence="1" id="KW-1133">Transmembrane helix</keyword>
<accession>A0A0E9PJE5</accession>
<keyword evidence="1" id="KW-0812">Transmembrane</keyword>
<keyword evidence="1" id="KW-0472">Membrane</keyword>